<keyword evidence="1 6" id="KW-0597">Phosphoprotein</keyword>
<dbReference type="Pfam" id="PF00072">
    <property type="entry name" value="Response_reg"/>
    <property type="match status" value="1"/>
</dbReference>
<dbReference type="Gene3D" id="3.60.40.10">
    <property type="entry name" value="PPM-type phosphatase domain"/>
    <property type="match status" value="1"/>
</dbReference>
<dbReference type="InterPro" id="IPR036457">
    <property type="entry name" value="PPM-type-like_dom_sf"/>
</dbReference>
<dbReference type="Gene3D" id="3.40.50.2300">
    <property type="match status" value="1"/>
</dbReference>
<keyword evidence="2" id="KW-0902">Two-component regulatory system</keyword>
<keyword evidence="3" id="KW-0805">Transcription regulation</keyword>
<organism evidence="8 9">
    <name type="scientific">Oceanitalea stevensii</name>
    <dbReference type="NCBI Taxonomy" id="2763072"/>
    <lineage>
        <taxon>Bacteria</taxon>
        <taxon>Bacillati</taxon>
        <taxon>Actinomycetota</taxon>
        <taxon>Actinomycetes</taxon>
        <taxon>Micrococcales</taxon>
        <taxon>Bogoriellaceae</taxon>
        <taxon>Georgenia</taxon>
    </lineage>
</organism>
<proteinExistence type="predicted"/>
<evidence type="ECO:0000256" key="2">
    <source>
        <dbReference type="ARBA" id="ARBA00023012"/>
    </source>
</evidence>
<dbReference type="RefSeq" id="WP_251837999.1">
    <property type="nucleotide sequence ID" value="NZ_JACSPO010000001.1"/>
</dbReference>
<dbReference type="PANTHER" id="PTHR48111">
    <property type="entry name" value="REGULATOR OF RPOS"/>
    <property type="match status" value="1"/>
</dbReference>
<dbReference type="Proteomes" id="UP000661894">
    <property type="component" value="Unassembled WGS sequence"/>
</dbReference>
<dbReference type="InterPro" id="IPR001789">
    <property type="entry name" value="Sig_transdc_resp-reg_receiver"/>
</dbReference>
<dbReference type="InterPro" id="IPR011006">
    <property type="entry name" value="CheY-like_superfamily"/>
</dbReference>
<feature type="modified residue" description="4-aspartylphosphate" evidence="6">
    <location>
        <position position="61"/>
    </location>
</feature>
<evidence type="ECO:0000256" key="6">
    <source>
        <dbReference type="PROSITE-ProRule" id="PRU00169"/>
    </source>
</evidence>
<name>A0ABR8YXS4_9MICO</name>
<comment type="caution">
    <text evidence="8">The sequence shown here is derived from an EMBL/GenBank/DDBJ whole genome shotgun (WGS) entry which is preliminary data.</text>
</comment>
<dbReference type="InterPro" id="IPR001932">
    <property type="entry name" value="PPM-type_phosphatase-like_dom"/>
</dbReference>
<dbReference type="SUPFAM" id="SSF52172">
    <property type="entry name" value="CheY-like"/>
    <property type="match status" value="1"/>
</dbReference>
<keyword evidence="5" id="KW-0804">Transcription</keyword>
<reference evidence="8 9" key="1">
    <citation type="submission" date="2020-08" db="EMBL/GenBank/DDBJ databases">
        <title>A Genomic Blueprint of the Chicken Gut Microbiome.</title>
        <authorList>
            <person name="Gilroy R."/>
            <person name="Ravi A."/>
            <person name="Getino M."/>
            <person name="Pursley I."/>
            <person name="Horton D.L."/>
            <person name="Alikhan N.-F."/>
            <person name="Baker D."/>
            <person name="Gharbi K."/>
            <person name="Hall N."/>
            <person name="Watson M."/>
            <person name="Adriaenssens E.M."/>
            <person name="Foster-Nyarko E."/>
            <person name="Jarju S."/>
            <person name="Secka A."/>
            <person name="Antonio M."/>
            <person name="Oren A."/>
            <person name="Chaudhuri R."/>
            <person name="La Ragione R.M."/>
            <person name="Hildebrand F."/>
            <person name="Pallen M.J."/>
        </authorList>
    </citation>
    <scope>NUCLEOTIDE SEQUENCE [LARGE SCALE GENOMIC DNA]</scope>
    <source>
        <strain evidence="8 9">Sa1BUA1</strain>
    </source>
</reference>
<evidence type="ECO:0000256" key="3">
    <source>
        <dbReference type="ARBA" id="ARBA00023015"/>
    </source>
</evidence>
<protein>
    <submittedName>
        <fullName evidence="8">SpoIIE family protein phosphatase</fullName>
    </submittedName>
</protein>
<accession>A0ABR8YXS4</accession>
<evidence type="ECO:0000259" key="7">
    <source>
        <dbReference type="PROSITE" id="PS50110"/>
    </source>
</evidence>
<dbReference type="SMART" id="SM00448">
    <property type="entry name" value="REC"/>
    <property type="match status" value="1"/>
</dbReference>
<sequence>MTDSEAPAALHLLLVEDDDGDAVLVEELLHDARIDTDVTRAWSLEAALDALVMPVDCILLDLGLPDASGLDALLQLRSASSAAVVVLTGLDDADRGLEAVGAGADDYLVKGTVGGEALGRAVRYAVERRRGDHEKRSQEEQRAHVEAVSSLASALRPEPRLADAPVRVLVRSNDGGPLSPHLCDVVERPDGTVLSVTGTAAGSGPAAAALAVSVRAAFRALALSELPVPEVLTVLDRLVAAHEGSVSAVFVELAPGSRETVCHLAGHHAPLLLSADAGPLAAAGDRGAPLGSGPGARPVVRTSLRAQDRLLVLHTAVLDQAADAAPGSSLATVLEAASRGTGDDAALADTVERAVRAYGPDGQVELTLLGWAPA</sequence>
<gene>
    <name evidence="8" type="ORF">H9624_00700</name>
</gene>
<evidence type="ECO:0000256" key="1">
    <source>
        <dbReference type="ARBA" id="ARBA00022553"/>
    </source>
</evidence>
<evidence type="ECO:0000313" key="9">
    <source>
        <dbReference type="Proteomes" id="UP000661894"/>
    </source>
</evidence>
<dbReference type="CDD" id="cd00156">
    <property type="entry name" value="REC"/>
    <property type="match status" value="1"/>
</dbReference>
<keyword evidence="4" id="KW-0238">DNA-binding</keyword>
<dbReference type="EMBL" id="JACSPO010000001">
    <property type="protein sequence ID" value="MBD8060840.1"/>
    <property type="molecule type" value="Genomic_DNA"/>
</dbReference>
<feature type="domain" description="Response regulatory" evidence="7">
    <location>
        <begin position="11"/>
        <end position="125"/>
    </location>
</feature>
<evidence type="ECO:0000256" key="4">
    <source>
        <dbReference type="ARBA" id="ARBA00023125"/>
    </source>
</evidence>
<keyword evidence="9" id="KW-1185">Reference proteome</keyword>
<dbReference type="PANTHER" id="PTHR48111:SF1">
    <property type="entry name" value="TWO-COMPONENT RESPONSE REGULATOR ORR33"/>
    <property type="match status" value="1"/>
</dbReference>
<evidence type="ECO:0000313" key="8">
    <source>
        <dbReference type="EMBL" id="MBD8060840.1"/>
    </source>
</evidence>
<dbReference type="InterPro" id="IPR039420">
    <property type="entry name" value="WalR-like"/>
</dbReference>
<dbReference type="PROSITE" id="PS50110">
    <property type="entry name" value="RESPONSE_REGULATORY"/>
    <property type="match status" value="1"/>
</dbReference>
<evidence type="ECO:0000256" key="5">
    <source>
        <dbReference type="ARBA" id="ARBA00023163"/>
    </source>
</evidence>
<dbReference type="Pfam" id="PF07228">
    <property type="entry name" value="SpoIIE"/>
    <property type="match status" value="1"/>
</dbReference>